<dbReference type="InParanoid" id="D4H6X1"/>
<feature type="binding site" evidence="5">
    <location>
        <begin position="89"/>
        <end position="92"/>
    </location>
    <ligand>
        <name>substrate</name>
    </ligand>
</feature>
<dbReference type="CDD" id="cd01275">
    <property type="entry name" value="FHIT"/>
    <property type="match status" value="1"/>
</dbReference>
<dbReference type="Pfam" id="PF01230">
    <property type="entry name" value="HIT"/>
    <property type="match status" value="1"/>
</dbReference>
<accession>D4H6X1</accession>
<dbReference type="InterPro" id="IPR019808">
    <property type="entry name" value="Histidine_triad_CS"/>
</dbReference>
<sequence>MDNNCPFCTIDETKIVLRNETCFAVYDIFPATEGHMLVVPLRHAPSFFDYTPEEISDVWALVSECKGLLDERFSPDGYNIGMNLGECAGQTVFHLHIHIIPRRIGDTENPKGGIRHAVRGKGSYGPRR</sequence>
<dbReference type="Proteomes" id="UP000002012">
    <property type="component" value="Chromosome"/>
</dbReference>
<dbReference type="GO" id="GO:0000166">
    <property type="term" value="F:nucleotide binding"/>
    <property type="evidence" value="ECO:0007669"/>
    <property type="project" value="UniProtKB-KW"/>
</dbReference>
<dbReference type="RefSeq" id="WP_013010368.1">
    <property type="nucleotide sequence ID" value="NC_013943.1"/>
</dbReference>
<feature type="domain" description="HIT" evidence="7">
    <location>
        <begin position="3"/>
        <end position="109"/>
    </location>
</feature>
<feature type="active site" description="Tele-AMP-histidine intermediate" evidence="3">
    <location>
        <position position="96"/>
    </location>
</feature>
<gene>
    <name evidence="8" type="ordered locus">Dacet_1061</name>
</gene>
<dbReference type="EMBL" id="CP001968">
    <property type="protein sequence ID" value="ADD67837.1"/>
    <property type="molecule type" value="Genomic_DNA"/>
</dbReference>
<dbReference type="PANTHER" id="PTHR42997:SF1">
    <property type="entry name" value="AP-4-A PHOSPHORYLASE"/>
    <property type="match status" value="1"/>
</dbReference>
<evidence type="ECO:0000313" key="8">
    <source>
        <dbReference type="EMBL" id="ADD67837.1"/>
    </source>
</evidence>
<dbReference type="Gene3D" id="3.30.428.10">
    <property type="entry name" value="HIT-like"/>
    <property type="match status" value="1"/>
</dbReference>
<dbReference type="InterPro" id="IPR036265">
    <property type="entry name" value="HIT-like_sf"/>
</dbReference>
<keyword evidence="9" id="KW-1185">Reference proteome</keyword>
<organism evidence="8 9">
    <name type="scientific">Denitrovibrio acetiphilus (strain DSM 12809 / NBRC 114555 / N2460)</name>
    <dbReference type="NCBI Taxonomy" id="522772"/>
    <lineage>
        <taxon>Bacteria</taxon>
        <taxon>Pseudomonadati</taxon>
        <taxon>Deferribacterota</taxon>
        <taxon>Deferribacteres</taxon>
        <taxon>Deferribacterales</taxon>
        <taxon>Geovibrionaceae</taxon>
        <taxon>Denitrovibrio</taxon>
    </lineage>
</organism>
<evidence type="ECO:0000313" key="9">
    <source>
        <dbReference type="Proteomes" id="UP000002012"/>
    </source>
</evidence>
<name>D4H6X1_DENA2</name>
<dbReference type="OrthoDB" id="9784774at2"/>
<evidence type="ECO:0000256" key="6">
    <source>
        <dbReference type="PROSITE-ProRule" id="PRU00464"/>
    </source>
</evidence>
<reference evidence="8 9" key="1">
    <citation type="journal article" date="2010" name="Stand. Genomic Sci.">
        <title>Complete genome sequence of Denitrovibrio acetiphilus type strain (N2460).</title>
        <authorList>
            <person name="Kiss H."/>
            <person name="Lang E."/>
            <person name="Lapidus A."/>
            <person name="Copeland A."/>
            <person name="Nolan M."/>
            <person name="Glavina Del Rio T."/>
            <person name="Chen F."/>
            <person name="Lucas S."/>
            <person name="Tice H."/>
            <person name="Cheng J.F."/>
            <person name="Han C."/>
            <person name="Goodwin L."/>
            <person name="Pitluck S."/>
            <person name="Liolios K."/>
            <person name="Pati A."/>
            <person name="Ivanova N."/>
            <person name="Mavromatis K."/>
            <person name="Chen A."/>
            <person name="Palaniappan K."/>
            <person name="Land M."/>
            <person name="Hauser L."/>
            <person name="Chang Y.J."/>
            <person name="Jeffries C.D."/>
            <person name="Detter J.C."/>
            <person name="Brettin T."/>
            <person name="Spring S."/>
            <person name="Rohde M."/>
            <person name="Goker M."/>
            <person name="Woyke T."/>
            <person name="Bristow J."/>
            <person name="Eisen J.A."/>
            <person name="Markowitz V."/>
            <person name="Hugenholtz P."/>
            <person name="Kyrpides N.C."/>
            <person name="Klenk H.P."/>
        </authorList>
    </citation>
    <scope>NUCLEOTIDE SEQUENCE [LARGE SCALE GENOMIC DNA]</scope>
    <source>
        <strain evidence="9">DSM 12809 / NBRC 114555 / N2460</strain>
    </source>
</reference>
<keyword evidence="1" id="KW-0547">Nucleotide-binding</keyword>
<dbReference type="HOGENOM" id="CLU_056776_5_1_0"/>
<dbReference type="eggNOG" id="COG0537">
    <property type="taxonomic scope" value="Bacteria"/>
</dbReference>
<dbReference type="InterPro" id="IPR011146">
    <property type="entry name" value="HIT-like"/>
</dbReference>
<keyword evidence="2" id="KW-0378">Hydrolase</keyword>
<evidence type="ECO:0000256" key="3">
    <source>
        <dbReference type="PIRSR" id="PIRSR601310-1"/>
    </source>
</evidence>
<dbReference type="PaxDb" id="522772-Dacet_1061"/>
<evidence type="ECO:0000256" key="4">
    <source>
        <dbReference type="PIRSR" id="PIRSR601310-3"/>
    </source>
</evidence>
<dbReference type="PRINTS" id="PR00332">
    <property type="entry name" value="HISTRIAD"/>
</dbReference>
<dbReference type="PANTHER" id="PTHR42997">
    <property type="entry name" value="HIT FAMILY HYDROLASE"/>
    <property type="match status" value="1"/>
</dbReference>
<dbReference type="STRING" id="522772.Dacet_1061"/>
<evidence type="ECO:0000259" key="7">
    <source>
        <dbReference type="PROSITE" id="PS51084"/>
    </source>
</evidence>
<dbReference type="GO" id="GO:0016787">
    <property type="term" value="F:hydrolase activity"/>
    <property type="evidence" value="ECO:0007669"/>
    <property type="project" value="UniProtKB-KW"/>
</dbReference>
<evidence type="ECO:0000256" key="2">
    <source>
        <dbReference type="ARBA" id="ARBA00022801"/>
    </source>
</evidence>
<evidence type="ECO:0000256" key="1">
    <source>
        <dbReference type="ARBA" id="ARBA00022741"/>
    </source>
</evidence>
<dbReference type="PROSITE" id="PS51084">
    <property type="entry name" value="HIT_2"/>
    <property type="match status" value="1"/>
</dbReference>
<dbReference type="SUPFAM" id="SSF54197">
    <property type="entry name" value="HIT-like"/>
    <property type="match status" value="1"/>
</dbReference>
<dbReference type="InterPro" id="IPR001310">
    <property type="entry name" value="Histidine_triad_HIT"/>
</dbReference>
<feature type="short sequence motif" description="Histidine triad motif" evidence="4 6">
    <location>
        <begin position="94"/>
        <end position="98"/>
    </location>
</feature>
<dbReference type="PROSITE" id="PS00892">
    <property type="entry name" value="HIT_1"/>
    <property type="match status" value="1"/>
</dbReference>
<dbReference type="InterPro" id="IPR052908">
    <property type="entry name" value="AP-4-A_phosphorylase"/>
</dbReference>
<dbReference type="InterPro" id="IPR039383">
    <property type="entry name" value="FHIT"/>
</dbReference>
<protein>
    <submittedName>
        <fullName evidence="8">Histidine triad (HIT) protein</fullName>
    </submittedName>
</protein>
<proteinExistence type="predicted"/>
<dbReference type="AlphaFoldDB" id="D4H6X1"/>
<dbReference type="KEGG" id="dap:Dacet_1061"/>
<feature type="binding site" evidence="5">
    <location>
        <position position="98"/>
    </location>
    <ligand>
        <name>substrate</name>
    </ligand>
</feature>
<evidence type="ECO:0000256" key="5">
    <source>
        <dbReference type="PIRSR" id="PIRSR639383-2"/>
    </source>
</evidence>